<name>A0AAV9G7H9_9PEZI</name>
<protein>
    <submittedName>
        <fullName evidence="2">Uncharacterized protein</fullName>
    </submittedName>
</protein>
<feature type="compositionally biased region" description="Basic and acidic residues" evidence="1">
    <location>
        <begin position="329"/>
        <end position="338"/>
    </location>
</feature>
<reference evidence="2" key="1">
    <citation type="journal article" date="2023" name="Mol. Phylogenet. Evol.">
        <title>Genome-scale phylogeny and comparative genomics of the fungal order Sordariales.</title>
        <authorList>
            <person name="Hensen N."/>
            <person name="Bonometti L."/>
            <person name="Westerberg I."/>
            <person name="Brannstrom I.O."/>
            <person name="Guillou S."/>
            <person name="Cros-Aarteil S."/>
            <person name="Calhoun S."/>
            <person name="Haridas S."/>
            <person name="Kuo A."/>
            <person name="Mondo S."/>
            <person name="Pangilinan J."/>
            <person name="Riley R."/>
            <person name="LaButti K."/>
            <person name="Andreopoulos B."/>
            <person name="Lipzen A."/>
            <person name="Chen C."/>
            <person name="Yan M."/>
            <person name="Daum C."/>
            <person name="Ng V."/>
            <person name="Clum A."/>
            <person name="Steindorff A."/>
            <person name="Ohm R.A."/>
            <person name="Martin F."/>
            <person name="Silar P."/>
            <person name="Natvig D.O."/>
            <person name="Lalanne C."/>
            <person name="Gautier V."/>
            <person name="Ament-Velasquez S.L."/>
            <person name="Kruys A."/>
            <person name="Hutchinson M.I."/>
            <person name="Powell A.J."/>
            <person name="Barry K."/>
            <person name="Miller A.N."/>
            <person name="Grigoriev I.V."/>
            <person name="Debuchy R."/>
            <person name="Gladieux P."/>
            <person name="Hiltunen Thoren M."/>
            <person name="Johannesson H."/>
        </authorList>
    </citation>
    <scope>NUCLEOTIDE SEQUENCE</scope>
    <source>
        <strain evidence="2">PSN243</strain>
    </source>
</reference>
<evidence type="ECO:0000256" key="1">
    <source>
        <dbReference type="SAM" id="MobiDB-lite"/>
    </source>
</evidence>
<feature type="compositionally biased region" description="Polar residues" evidence="1">
    <location>
        <begin position="298"/>
        <end position="321"/>
    </location>
</feature>
<accession>A0AAV9G7H9</accession>
<feature type="region of interest" description="Disordered" evidence="1">
    <location>
        <begin position="486"/>
        <end position="533"/>
    </location>
</feature>
<feature type="region of interest" description="Disordered" evidence="1">
    <location>
        <begin position="294"/>
        <end position="365"/>
    </location>
</feature>
<gene>
    <name evidence="2" type="ORF">QBC34DRAFT_385651</name>
</gene>
<comment type="caution">
    <text evidence="2">The sequence shown here is derived from an EMBL/GenBank/DDBJ whole genome shotgun (WGS) entry which is preliminary data.</text>
</comment>
<feature type="compositionally biased region" description="Basic residues" evidence="1">
    <location>
        <begin position="505"/>
        <end position="514"/>
    </location>
</feature>
<evidence type="ECO:0000313" key="2">
    <source>
        <dbReference type="EMBL" id="KAK4444099.1"/>
    </source>
</evidence>
<dbReference type="AlphaFoldDB" id="A0AAV9G7H9"/>
<evidence type="ECO:0000313" key="3">
    <source>
        <dbReference type="Proteomes" id="UP001321760"/>
    </source>
</evidence>
<dbReference type="EMBL" id="MU865982">
    <property type="protein sequence ID" value="KAK4444099.1"/>
    <property type="molecule type" value="Genomic_DNA"/>
</dbReference>
<organism evidence="2 3">
    <name type="scientific">Podospora aff. communis PSN243</name>
    <dbReference type="NCBI Taxonomy" id="3040156"/>
    <lineage>
        <taxon>Eukaryota</taxon>
        <taxon>Fungi</taxon>
        <taxon>Dikarya</taxon>
        <taxon>Ascomycota</taxon>
        <taxon>Pezizomycotina</taxon>
        <taxon>Sordariomycetes</taxon>
        <taxon>Sordariomycetidae</taxon>
        <taxon>Sordariales</taxon>
        <taxon>Podosporaceae</taxon>
        <taxon>Podospora</taxon>
    </lineage>
</organism>
<feature type="region of interest" description="Disordered" evidence="1">
    <location>
        <begin position="242"/>
        <end position="265"/>
    </location>
</feature>
<keyword evidence="3" id="KW-1185">Reference proteome</keyword>
<sequence length="533" mass="58415">MAPPPPESPLASTLSSLTTFLTLTKANHFILYLPYNSHSLLSFLTSCFHRSVVHHLTSTLSFHEVAVFTEPTYLGRTFVLFSKTLNDKYEFGLENSRALQQEGGVFGRVFGMEEKGLMPAWVVGENRLVVVREGFWEKERMEGRWGGEAETGAGTLLVYAGIVEGVYDIRRQMFLSEVAPHQCETHGDARWMCSGRLDSEETLPDWEEVFPPPWDKPYSGIFRMAPYMALNILTSELGPLVEKTSGSSQQSVPPAETLPATSSHTMENADKIIRRARQSIHEFSLLKRSFSPRLQHHQYGSSSSSLNNPQPHPRSNTSPVTVPSYPGPAEDHSPAADHHRSHSASYRSSPLPAFQDSSRPPPSMDVTQMLLDELRRAKTGGPGSTAISAKLPDPSPGKSYESSLGTSLLQRLGTSSYGEIPKTRETESDSDASSEDGARSQTTIGKRVEDVKNQRVEANLGIESGSTSLSALDPSTLDMLVRKLEAVKDSSEVGQGANAGSSSGKTRRRRKKRPQAVGEDEGDGVRERGEIVG</sequence>
<feature type="compositionally biased region" description="Polar residues" evidence="1">
    <location>
        <begin position="400"/>
        <end position="417"/>
    </location>
</feature>
<reference evidence="2" key="2">
    <citation type="submission" date="2023-05" db="EMBL/GenBank/DDBJ databases">
        <authorList>
            <consortium name="Lawrence Berkeley National Laboratory"/>
            <person name="Steindorff A."/>
            <person name="Hensen N."/>
            <person name="Bonometti L."/>
            <person name="Westerberg I."/>
            <person name="Brannstrom I.O."/>
            <person name="Guillou S."/>
            <person name="Cros-Aarteil S."/>
            <person name="Calhoun S."/>
            <person name="Haridas S."/>
            <person name="Kuo A."/>
            <person name="Mondo S."/>
            <person name="Pangilinan J."/>
            <person name="Riley R."/>
            <person name="Labutti K."/>
            <person name="Andreopoulos B."/>
            <person name="Lipzen A."/>
            <person name="Chen C."/>
            <person name="Yanf M."/>
            <person name="Daum C."/>
            <person name="Ng V."/>
            <person name="Clum A."/>
            <person name="Ohm R."/>
            <person name="Martin F."/>
            <person name="Silar P."/>
            <person name="Natvig D."/>
            <person name="Lalanne C."/>
            <person name="Gautier V."/>
            <person name="Ament-Velasquez S.L."/>
            <person name="Kruys A."/>
            <person name="Hutchinson M.I."/>
            <person name="Powell A.J."/>
            <person name="Barry K."/>
            <person name="Miller A.N."/>
            <person name="Grigoriev I.V."/>
            <person name="Debuchy R."/>
            <person name="Gladieux P."/>
            <person name="Thoren M.H."/>
            <person name="Johannesson H."/>
        </authorList>
    </citation>
    <scope>NUCLEOTIDE SEQUENCE</scope>
    <source>
        <strain evidence="2">PSN243</strain>
    </source>
</reference>
<feature type="compositionally biased region" description="Basic and acidic residues" evidence="1">
    <location>
        <begin position="523"/>
        <end position="533"/>
    </location>
</feature>
<feature type="region of interest" description="Disordered" evidence="1">
    <location>
        <begin position="377"/>
        <end position="453"/>
    </location>
</feature>
<proteinExistence type="predicted"/>
<dbReference type="Proteomes" id="UP001321760">
    <property type="component" value="Unassembled WGS sequence"/>
</dbReference>